<feature type="binding site" evidence="12">
    <location>
        <position position="237"/>
    </location>
    <ligand>
        <name>Mn(2+)</name>
        <dbReference type="ChEBI" id="CHEBI:29035"/>
        <label>2</label>
    </ligand>
</feature>
<keyword evidence="4 11" id="KW-0547">Nucleotide-binding</keyword>
<evidence type="ECO:0000256" key="3">
    <source>
        <dbReference type="ARBA" id="ARBA00022723"/>
    </source>
</evidence>
<feature type="binding site" evidence="11">
    <location>
        <begin position="205"/>
        <end position="209"/>
    </location>
    <ligand>
        <name>GMP</name>
        <dbReference type="ChEBI" id="CHEBI:58115"/>
    </ligand>
</feature>
<dbReference type="InterPro" id="IPR036025">
    <property type="entry name" value="RtcB-like_sf"/>
</dbReference>
<evidence type="ECO:0000256" key="11">
    <source>
        <dbReference type="PIRSR" id="PIRSR601233-2"/>
    </source>
</evidence>
<comment type="catalytic activity">
    <reaction evidence="8">
        <text>a 3'-end 3'-phospho-ribonucleotide-RNA + a 5'-end dephospho-ribonucleoside-RNA + GTP = a ribonucleotidyl-ribonucleotide-RNA + GMP + diphosphate</text>
        <dbReference type="Rhea" id="RHEA:68076"/>
        <dbReference type="Rhea" id="RHEA-COMP:10463"/>
        <dbReference type="Rhea" id="RHEA-COMP:13936"/>
        <dbReference type="Rhea" id="RHEA-COMP:17355"/>
        <dbReference type="ChEBI" id="CHEBI:33019"/>
        <dbReference type="ChEBI" id="CHEBI:37565"/>
        <dbReference type="ChEBI" id="CHEBI:58115"/>
        <dbReference type="ChEBI" id="CHEBI:83062"/>
        <dbReference type="ChEBI" id="CHEBI:138284"/>
        <dbReference type="ChEBI" id="CHEBI:173118"/>
        <dbReference type="EC" id="6.5.1.8"/>
    </reaction>
</comment>
<reference evidence="14 15" key="1">
    <citation type="journal article" date="2016" name="Nat. Commun.">
        <title>Thousands of microbial genomes shed light on interconnected biogeochemical processes in an aquifer system.</title>
        <authorList>
            <person name="Anantharaman K."/>
            <person name="Brown C.T."/>
            <person name="Hug L.A."/>
            <person name="Sharon I."/>
            <person name="Castelle C.J."/>
            <person name="Probst A.J."/>
            <person name="Thomas B.C."/>
            <person name="Singh A."/>
            <person name="Wilkins M.J."/>
            <person name="Karaoz U."/>
            <person name="Brodie E.L."/>
            <person name="Williams K.H."/>
            <person name="Hubbard S.S."/>
            <person name="Banfield J.F."/>
        </authorList>
    </citation>
    <scope>NUCLEOTIDE SEQUENCE [LARGE SCALE GENOMIC DNA]</scope>
</reference>
<evidence type="ECO:0000256" key="12">
    <source>
        <dbReference type="PIRSR" id="PIRSR601233-3"/>
    </source>
</evidence>
<evidence type="ECO:0000256" key="9">
    <source>
        <dbReference type="ARBA" id="ARBA00049514"/>
    </source>
</evidence>
<dbReference type="Gene3D" id="3.90.1860.10">
    <property type="entry name" value="tRNA-splicing ligase RtcB"/>
    <property type="match status" value="1"/>
</dbReference>
<evidence type="ECO:0000256" key="8">
    <source>
        <dbReference type="ARBA" id="ARBA00047746"/>
    </source>
</evidence>
<feature type="binding site" evidence="11">
    <location>
        <begin position="377"/>
        <end position="380"/>
    </location>
    <ligand>
        <name>GMP</name>
        <dbReference type="ChEBI" id="CHEBI:58115"/>
    </ligand>
</feature>
<evidence type="ECO:0000256" key="10">
    <source>
        <dbReference type="PIRSR" id="PIRSR601233-1"/>
    </source>
</evidence>
<dbReference type="EC" id="6.5.1.-" evidence="13"/>
<comment type="caution">
    <text evidence="14">The sequence shown here is derived from an EMBL/GenBank/DDBJ whole genome shotgun (WGS) entry which is preliminary data.</text>
</comment>
<feature type="binding site" evidence="11">
    <location>
        <begin position="328"/>
        <end position="329"/>
    </location>
    <ligand>
        <name>GMP</name>
        <dbReference type="ChEBI" id="CHEBI:58115"/>
    </ligand>
</feature>
<comment type="subunit">
    <text evidence="13">Monomer.</text>
</comment>
<comment type="catalytic activity">
    <reaction evidence="9">
        <text>a 3'-end 2',3'-cyclophospho-ribonucleotide-RNA + a 5'-end dephospho-ribonucleoside-RNA + GTP + H2O = a ribonucleotidyl-ribonucleotide-RNA + GMP + diphosphate + H(+)</text>
        <dbReference type="Rhea" id="RHEA:68080"/>
        <dbReference type="Rhea" id="RHEA-COMP:10464"/>
        <dbReference type="Rhea" id="RHEA-COMP:13936"/>
        <dbReference type="Rhea" id="RHEA-COMP:17355"/>
        <dbReference type="ChEBI" id="CHEBI:15377"/>
        <dbReference type="ChEBI" id="CHEBI:15378"/>
        <dbReference type="ChEBI" id="CHEBI:33019"/>
        <dbReference type="ChEBI" id="CHEBI:37565"/>
        <dbReference type="ChEBI" id="CHEBI:58115"/>
        <dbReference type="ChEBI" id="CHEBI:83064"/>
        <dbReference type="ChEBI" id="CHEBI:138284"/>
        <dbReference type="ChEBI" id="CHEBI:173118"/>
        <dbReference type="EC" id="6.5.1.8"/>
    </reaction>
</comment>
<comment type="similarity">
    <text evidence="1 13">Belongs to the RtcB family.</text>
</comment>
<keyword evidence="3 12" id="KW-0479">Metal-binding</keyword>
<dbReference type="PANTHER" id="PTHR11118">
    <property type="entry name" value="RNA-SPLICING LIGASE RTCB HOMOLOG"/>
    <property type="match status" value="1"/>
</dbReference>
<evidence type="ECO:0000256" key="4">
    <source>
        <dbReference type="ARBA" id="ARBA00022741"/>
    </source>
</evidence>
<feature type="binding site" evidence="11">
    <location>
        <position position="384"/>
    </location>
    <ligand>
        <name>GMP</name>
        <dbReference type="ChEBI" id="CHEBI:58115"/>
    </ligand>
</feature>
<keyword evidence="6 11" id="KW-0342">GTP-binding</keyword>
<dbReference type="GO" id="GO:0003972">
    <property type="term" value="F:RNA ligase (ATP) activity"/>
    <property type="evidence" value="ECO:0007669"/>
    <property type="project" value="TreeGrafter"/>
</dbReference>
<dbReference type="Proteomes" id="UP000176253">
    <property type="component" value="Unassembled WGS sequence"/>
</dbReference>
<feature type="binding site" evidence="12">
    <location>
        <position position="328"/>
    </location>
    <ligand>
        <name>Mn(2+)</name>
        <dbReference type="ChEBI" id="CHEBI:29035"/>
        <label>2</label>
    </ligand>
</feature>
<evidence type="ECO:0000256" key="1">
    <source>
        <dbReference type="ARBA" id="ARBA00008071"/>
    </source>
</evidence>
<feature type="active site" description="GMP-histidine intermediate" evidence="10">
    <location>
        <position position="403"/>
    </location>
</feature>
<evidence type="ECO:0000256" key="5">
    <source>
        <dbReference type="ARBA" id="ARBA00022800"/>
    </source>
</evidence>
<dbReference type="GO" id="GO:0046872">
    <property type="term" value="F:metal ion binding"/>
    <property type="evidence" value="ECO:0007669"/>
    <property type="project" value="UniProtKB-UniRule"/>
</dbReference>
<protein>
    <recommendedName>
        <fullName evidence="13">tRNA-splicing ligase RtcB</fullName>
        <ecNumber evidence="13">6.5.1.-</ecNumber>
    </recommendedName>
</protein>
<evidence type="ECO:0000256" key="6">
    <source>
        <dbReference type="ARBA" id="ARBA00023134"/>
    </source>
</evidence>
<evidence type="ECO:0000313" key="15">
    <source>
        <dbReference type="Proteomes" id="UP000176253"/>
    </source>
</evidence>
<keyword evidence="2 13" id="KW-0436">Ligase</keyword>
<dbReference type="GO" id="GO:0005525">
    <property type="term" value="F:GTP binding"/>
    <property type="evidence" value="ECO:0007669"/>
    <property type="project" value="UniProtKB-KW"/>
</dbReference>
<dbReference type="GO" id="GO:0006396">
    <property type="term" value="P:RNA processing"/>
    <property type="evidence" value="ECO:0007669"/>
    <property type="project" value="InterPro"/>
</dbReference>
<feature type="binding site" evidence="11">
    <location>
        <begin position="403"/>
        <end position="406"/>
    </location>
    <ligand>
        <name>GMP</name>
        <dbReference type="ChEBI" id="CHEBI:58115"/>
    </ligand>
</feature>
<evidence type="ECO:0000256" key="13">
    <source>
        <dbReference type="RuleBase" id="RU371113"/>
    </source>
</evidence>
<evidence type="ECO:0000256" key="7">
    <source>
        <dbReference type="ARBA" id="ARBA00023211"/>
    </source>
</evidence>
<dbReference type="InterPro" id="IPR001233">
    <property type="entry name" value="RtcB"/>
</dbReference>
<gene>
    <name evidence="13" type="primary">rtcB</name>
    <name evidence="14" type="ORF">A3D78_01990</name>
</gene>
<keyword evidence="7 12" id="KW-0464">Manganese</keyword>
<dbReference type="AlphaFoldDB" id="A0A1F6A257"/>
<dbReference type="Pfam" id="PF01139">
    <property type="entry name" value="RtcB"/>
    <property type="match status" value="1"/>
</dbReference>
<name>A0A1F6A257_9BACT</name>
<proteinExistence type="inferred from homology"/>
<feature type="binding site" evidence="12">
    <location>
        <position position="98"/>
    </location>
    <ligand>
        <name>Mn(2+)</name>
        <dbReference type="ChEBI" id="CHEBI:29035"/>
        <label>1</label>
    </ligand>
</feature>
<evidence type="ECO:0000313" key="14">
    <source>
        <dbReference type="EMBL" id="OGG18765.1"/>
    </source>
</evidence>
<dbReference type="FunFam" id="3.90.1860.10:FF:000001">
    <property type="entry name" value="tRNA-splicing ligase RtcB homolog"/>
    <property type="match status" value="1"/>
</dbReference>
<sequence>MISKKDLKRIDNLIWEIPKSYRSDMNVPARLFASVDLLMEILPDKSLEQLINITTLPGIQLFAAAMPDIHQGYGFPIGGIAAFDLQKGIISPGGIGYDINCGVRLLTSQILFRDFQEKTKIVADLLFQKIPSGVGVSGVIKLDKKSLQGVLTKGAAWVVEKGYGEGADLQFLESEGHLSDADPACVSQHAKERGSKQLGSMGAGNHFVEIDCVDEIYDKNVAATFGLFKNQITVLIHCGSRGLGHQVATDYIRIMLNNLSKYQINLVDRELSCAPFSSKEGNNYFRAMTASANFAWANRQIITASLREIWQKVFAKSESLKILYDISHNIAKIENHQVNGHVKKLLVHRKGATRAFGPHHQELPASYKKTGQPVIIPGSMGSYSFVLVGQEQASYLSFGSSCHGAGRRMSRKKALKEFNGVNLIRDLKMKNITVMAGSVREVAEEAPLAYKDIDQVINVVDQVGIAKKVARLKPLIVVKG</sequence>
<feature type="binding site" evidence="12">
    <location>
        <position position="206"/>
    </location>
    <ligand>
        <name>Mn(2+)</name>
        <dbReference type="ChEBI" id="CHEBI:29035"/>
        <label>1</label>
    </ligand>
</feature>
<comment type="cofactor">
    <cofactor evidence="12 13">
        <name>Mn(2+)</name>
        <dbReference type="ChEBI" id="CHEBI:29035"/>
    </cofactor>
    <text evidence="12 13">Binds 2 manganese ions per subunit.</text>
</comment>
<organism evidence="14 15">
    <name type="scientific">Candidatus Gottesmanbacteria bacterium RIFCSPHIGHO2_02_FULL_39_14</name>
    <dbReference type="NCBI Taxonomy" id="1798383"/>
    <lineage>
        <taxon>Bacteria</taxon>
        <taxon>Candidatus Gottesmaniibacteriota</taxon>
    </lineage>
</organism>
<evidence type="ECO:0000256" key="2">
    <source>
        <dbReference type="ARBA" id="ARBA00022598"/>
    </source>
</evidence>
<dbReference type="EMBL" id="MFJM01000014">
    <property type="protein sequence ID" value="OGG18765.1"/>
    <property type="molecule type" value="Genomic_DNA"/>
</dbReference>
<dbReference type="GO" id="GO:0170057">
    <property type="term" value="F:RNA ligase (GTP) activity"/>
    <property type="evidence" value="ECO:0007669"/>
    <property type="project" value="UniProtKB-EC"/>
</dbReference>
<keyword evidence="5" id="KW-0692">RNA repair</keyword>
<accession>A0A1F6A257</accession>
<dbReference type="GO" id="GO:0042245">
    <property type="term" value="P:RNA repair"/>
    <property type="evidence" value="ECO:0007669"/>
    <property type="project" value="UniProtKB-KW"/>
</dbReference>
<dbReference type="STRING" id="1798383.A3D78_01990"/>
<dbReference type="SUPFAM" id="SSF103365">
    <property type="entry name" value="Hypothetical protein PH1602"/>
    <property type="match status" value="1"/>
</dbReference>
<dbReference type="PANTHER" id="PTHR11118:SF1">
    <property type="entry name" value="RNA-SPLICING LIGASE RTCB HOMOLOG"/>
    <property type="match status" value="1"/>
</dbReference>
<feature type="binding site" evidence="11">
    <location>
        <position position="479"/>
    </location>
    <ligand>
        <name>GMP</name>
        <dbReference type="ChEBI" id="CHEBI:58115"/>
    </ligand>
</feature>